<protein>
    <submittedName>
        <fullName evidence="2">Protein TadG, associated with Flp pilus assembly</fullName>
    </submittedName>
</protein>
<dbReference type="EMBL" id="CAKMTQ010000030">
    <property type="protein sequence ID" value="CAH1534157.1"/>
    <property type="molecule type" value="Genomic_DNA"/>
</dbReference>
<evidence type="ECO:0000313" key="3">
    <source>
        <dbReference type="Proteomes" id="UP001295420"/>
    </source>
</evidence>
<comment type="caution">
    <text evidence="2">The sequence shown here is derived from an EMBL/GenBank/DDBJ whole genome shotgun (WGS) entry which is preliminary data.</text>
</comment>
<dbReference type="Gene3D" id="3.40.50.410">
    <property type="entry name" value="von Willebrand factor, type A domain"/>
    <property type="match status" value="1"/>
</dbReference>
<evidence type="ECO:0000313" key="2">
    <source>
        <dbReference type="EMBL" id="CAH1534157.1"/>
    </source>
</evidence>
<dbReference type="InterPro" id="IPR028087">
    <property type="entry name" value="Tad_N"/>
</dbReference>
<organism evidence="2 3">
    <name type="scientific">Vibrio owensii</name>
    <dbReference type="NCBI Taxonomy" id="696485"/>
    <lineage>
        <taxon>Bacteria</taxon>
        <taxon>Pseudomonadati</taxon>
        <taxon>Pseudomonadota</taxon>
        <taxon>Gammaproteobacteria</taxon>
        <taxon>Vibrionales</taxon>
        <taxon>Vibrionaceae</taxon>
        <taxon>Vibrio</taxon>
    </lineage>
</organism>
<accession>A0AAU9Q8V2</accession>
<proteinExistence type="predicted"/>
<name>A0AAU9Q8V2_9VIBR</name>
<dbReference type="RefSeq" id="WP_409931490.1">
    <property type="nucleotide sequence ID" value="NZ_CAKMTQ010000030.1"/>
</dbReference>
<gene>
    <name evidence="2" type="ORF">THF1D04_360018</name>
</gene>
<dbReference type="InterPro" id="IPR002035">
    <property type="entry name" value="VWF_A"/>
</dbReference>
<reference evidence="2" key="1">
    <citation type="submission" date="2022-01" db="EMBL/GenBank/DDBJ databases">
        <authorList>
            <person name="Lagorce A."/>
        </authorList>
    </citation>
    <scope>NUCLEOTIDE SEQUENCE</scope>
    <source>
        <strain evidence="2">Th15_F1_D04</strain>
    </source>
</reference>
<dbReference type="Pfam" id="PF13400">
    <property type="entry name" value="Tad"/>
    <property type="match status" value="1"/>
</dbReference>
<feature type="domain" description="VWFA" evidence="1">
    <location>
        <begin position="155"/>
        <end position="399"/>
    </location>
</feature>
<dbReference type="PROSITE" id="PS50234">
    <property type="entry name" value="VWFA"/>
    <property type="match status" value="1"/>
</dbReference>
<dbReference type="AlphaFoldDB" id="A0AAU9Q8V2"/>
<dbReference type="Proteomes" id="UP001295420">
    <property type="component" value="Unassembled WGS sequence"/>
</dbReference>
<dbReference type="InterPro" id="IPR036465">
    <property type="entry name" value="vWFA_dom_sf"/>
</dbReference>
<evidence type="ECO:0000259" key="1">
    <source>
        <dbReference type="PROSITE" id="PS50234"/>
    </source>
</evidence>
<dbReference type="SUPFAM" id="SSF53300">
    <property type="entry name" value="vWA-like"/>
    <property type="match status" value="1"/>
</dbReference>
<sequence>MMLHKQKGHASILFAMLIPLLFGVFALGSDGARAIQSKARIEDASEAAALAVSARDDERAMSAENQAIVLSYIEEYMPDEDRVRVLDIERLECDDIPDCRQGSSQGEARYTQYSVRVSADQTPWFGGGHPEVEVPEVWRAQGGARARKFQSNAIDIVFAADFSGSMVSPWTGGNQPKYRDLIDILERVTVELSPYNFDSQRYNSSVGVSGFNALTYRSELCVVDNLEKQGLLGVVDYSLTVARMWETKTCQPPSITNPAGFRDVPLTDDFSAFNRTVDGFIAEGGTASYQAVMSGARLLDRGRNNRQLLIVISDGQDNNLTHTNGLVNAGMCLDIVSHLEGQTSANGRDVSAKLAFIGFDFEPSMNPAMVRCVGEDNVFKAETSDELFEQIMFLIREEVGHLAKRRD</sequence>